<accession>A0A2I7QHK9</accession>
<organism evidence="1 2">
    <name type="scientific">Enterococcus phage PMBT2</name>
    <dbReference type="NCBI Taxonomy" id="2070197"/>
    <lineage>
        <taxon>Viruses</taxon>
        <taxon>Duplodnaviria</taxon>
        <taxon>Heunggongvirae</taxon>
        <taxon>Uroviricota</taxon>
        <taxon>Caudoviricetes</taxon>
        <taxon>Efquatrovirus</taxon>
        <taxon>Efquatrovirus PMBT2</taxon>
    </lineage>
</organism>
<name>A0A2I7QHK9_9CAUD</name>
<evidence type="ECO:0000313" key="1">
    <source>
        <dbReference type="EMBL" id="AUR80893.1"/>
    </source>
</evidence>
<dbReference type="KEGG" id="vg:40099118"/>
<protein>
    <submittedName>
        <fullName evidence="1">Uncharacterized protein</fullName>
    </submittedName>
</protein>
<reference evidence="1 2" key="1">
    <citation type="submission" date="2017-12" db="EMBL/GenBank/DDBJ databases">
        <title>Characterization of bacteriophage PMBT2 with lytic activity against multidrug-resistant Enterococcus faecalis strains harboring a pseudo-metallo-beta-lactamases.</title>
        <authorList>
            <person name="Koberg S."/>
            <person name="Brinks E."/>
            <person name="Cho G.-S."/>
            <person name="Tsakalidou E."/>
            <person name="Ladero V."/>
            <person name="Heller K.J."/>
            <person name="Neve H."/>
            <person name="Franz C.M.A.P."/>
        </authorList>
    </citation>
    <scope>NUCLEOTIDE SEQUENCE [LARGE SCALE GENOMIC DNA]</scope>
</reference>
<keyword evidence="2" id="KW-1185">Reference proteome</keyword>
<dbReference type="Proteomes" id="UP000241024">
    <property type="component" value="Segment"/>
</dbReference>
<sequence length="60" mass="7111">MYLELEQGEAIDLLDVFNAWIARYGYENMPESKRKVMQKVFDLSMEDEYPNNAFNLSVED</sequence>
<dbReference type="OrthoDB" id="35782at10239"/>
<dbReference type="EMBL" id="MG708276">
    <property type="protein sequence ID" value="AUR80893.1"/>
    <property type="molecule type" value="Genomic_DNA"/>
</dbReference>
<dbReference type="GeneID" id="40099118"/>
<proteinExistence type="predicted"/>
<dbReference type="RefSeq" id="YP_009622378.1">
    <property type="nucleotide sequence ID" value="NC_042101.1"/>
</dbReference>
<evidence type="ECO:0000313" key="2">
    <source>
        <dbReference type="Proteomes" id="UP000241024"/>
    </source>
</evidence>